<evidence type="ECO:0000313" key="6">
    <source>
        <dbReference type="Proteomes" id="UP001195483"/>
    </source>
</evidence>
<keyword evidence="2" id="KW-0501">Molybdenum cofactor biosynthesis</keyword>
<accession>A0AAE0T6U0</accession>
<evidence type="ECO:0000256" key="1">
    <source>
        <dbReference type="ARBA" id="ARBA00005046"/>
    </source>
</evidence>
<dbReference type="InterPro" id="IPR023045">
    <property type="entry name" value="MoaC"/>
</dbReference>
<keyword evidence="6" id="KW-1185">Reference proteome</keyword>
<dbReference type="AlphaFoldDB" id="A0AAE0T6U0"/>
<dbReference type="NCBIfam" id="TIGR00581">
    <property type="entry name" value="moaC"/>
    <property type="match status" value="1"/>
</dbReference>
<sequence length="167" mass="18159">MSSSFSHLEDKGRHIRTTDVSAKAATGRHAVARTLMQVSPGLFKELSENSELRSSVFTTAKTAGVMALKKTGELIPLCHPLSIEKAEIIITSDFPHFIRIECSVSLNAKTGAEMEALTGASVCALTIYDMCKSADKHILILKTGLYRKSGGKSGDIYNPQLEWDDKS</sequence>
<dbReference type="SUPFAM" id="SSF55040">
    <property type="entry name" value="Molybdenum cofactor biosynthesis protein C, MoaC"/>
    <property type="match status" value="1"/>
</dbReference>
<reference evidence="5" key="2">
    <citation type="journal article" date="2021" name="Genome Biol. Evol.">
        <title>Developing a high-quality reference genome for a parasitic bivalve with doubly uniparental inheritance (Bivalvia: Unionida).</title>
        <authorList>
            <person name="Smith C.H."/>
        </authorList>
    </citation>
    <scope>NUCLEOTIDE SEQUENCE</scope>
    <source>
        <strain evidence="5">CHS0354</strain>
        <tissue evidence="5">Mantle</tissue>
    </source>
</reference>
<reference evidence="5" key="3">
    <citation type="submission" date="2023-05" db="EMBL/GenBank/DDBJ databases">
        <authorList>
            <person name="Smith C.H."/>
        </authorList>
    </citation>
    <scope>NUCLEOTIDE SEQUENCE</scope>
    <source>
        <strain evidence="5">CHS0354</strain>
        <tissue evidence="5">Mantle</tissue>
    </source>
</reference>
<evidence type="ECO:0000256" key="3">
    <source>
        <dbReference type="SAM" id="MobiDB-lite"/>
    </source>
</evidence>
<dbReference type="EMBL" id="JAEAOA010000186">
    <property type="protein sequence ID" value="KAK3604253.1"/>
    <property type="molecule type" value="Genomic_DNA"/>
</dbReference>
<proteinExistence type="predicted"/>
<dbReference type="GO" id="GO:0006777">
    <property type="term" value="P:Mo-molybdopterin cofactor biosynthetic process"/>
    <property type="evidence" value="ECO:0007669"/>
    <property type="project" value="UniProtKB-KW"/>
</dbReference>
<evidence type="ECO:0000256" key="2">
    <source>
        <dbReference type="ARBA" id="ARBA00023150"/>
    </source>
</evidence>
<dbReference type="InterPro" id="IPR002820">
    <property type="entry name" value="Mopterin_CF_biosynth-C_dom"/>
</dbReference>
<evidence type="ECO:0000259" key="4">
    <source>
        <dbReference type="Pfam" id="PF01967"/>
    </source>
</evidence>
<comment type="caution">
    <text evidence="5">The sequence shown here is derived from an EMBL/GenBank/DDBJ whole genome shotgun (WGS) entry which is preliminary data.</text>
</comment>
<dbReference type="InterPro" id="IPR036522">
    <property type="entry name" value="MoaC_sf"/>
</dbReference>
<reference evidence="5" key="1">
    <citation type="journal article" date="2021" name="Genome Biol. Evol.">
        <title>A High-Quality Reference Genome for a Parasitic Bivalve with Doubly Uniparental Inheritance (Bivalvia: Unionida).</title>
        <authorList>
            <person name="Smith C.H."/>
        </authorList>
    </citation>
    <scope>NUCLEOTIDE SEQUENCE</scope>
    <source>
        <strain evidence="5">CHS0354</strain>
    </source>
</reference>
<dbReference type="NCBIfam" id="NF006870">
    <property type="entry name" value="PRK09364.1"/>
    <property type="match status" value="1"/>
</dbReference>
<dbReference type="Proteomes" id="UP001195483">
    <property type="component" value="Unassembled WGS sequence"/>
</dbReference>
<feature type="region of interest" description="Disordered" evidence="3">
    <location>
        <begin position="1"/>
        <end position="20"/>
    </location>
</feature>
<comment type="pathway">
    <text evidence="1">Cofactor biosynthesis; molybdopterin biosynthesis.</text>
</comment>
<name>A0AAE0T6U0_9BIVA</name>
<protein>
    <recommendedName>
        <fullName evidence="4">Molybdopterin cofactor biosynthesis C (MoaC) domain-containing protein</fullName>
    </recommendedName>
</protein>
<dbReference type="Pfam" id="PF01967">
    <property type="entry name" value="MoaC"/>
    <property type="match status" value="1"/>
</dbReference>
<feature type="domain" description="Molybdopterin cofactor biosynthesis C (MoaC)" evidence="4">
    <location>
        <begin position="18"/>
        <end position="151"/>
    </location>
</feature>
<organism evidence="5 6">
    <name type="scientific">Potamilus streckersoni</name>
    <dbReference type="NCBI Taxonomy" id="2493646"/>
    <lineage>
        <taxon>Eukaryota</taxon>
        <taxon>Metazoa</taxon>
        <taxon>Spiralia</taxon>
        <taxon>Lophotrochozoa</taxon>
        <taxon>Mollusca</taxon>
        <taxon>Bivalvia</taxon>
        <taxon>Autobranchia</taxon>
        <taxon>Heteroconchia</taxon>
        <taxon>Palaeoheterodonta</taxon>
        <taxon>Unionida</taxon>
        <taxon>Unionoidea</taxon>
        <taxon>Unionidae</taxon>
        <taxon>Ambleminae</taxon>
        <taxon>Lampsilini</taxon>
        <taxon>Potamilus</taxon>
    </lineage>
</organism>
<dbReference type="Gene3D" id="3.30.70.640">
    <property type="entry name" value="Molybdopterin cofactor biosynthesis C (MoaC) domain"/>
    <property type="match status" value="1"/>
</dbReference>
<gene>
    <name evidence="5" type="ORF">CHS0354_002061</name>
</gene>
<evidence type="ECO:0000313" key="5">
    <source>
        <dbReference type="EMBL" id="KAK3604253.1"/>
    </source>
</evidence>